<dbReference type="InterPro" id="IPR036452">
    <property type="entry name" value="Ribo_hydro-like"/>
</dbReference>
<dbReference type="STRING" id="1280946.HY29_14740"/>
<dbReference type="eggNOG" id="COG1957">
    <property type="taxonomic scope" value="Bacteria"/>
</dbReference>
<evidence type="ECO:0000313" key="4">
    <source>
        <dbReference type="EMBL" id="KCZ54290.1"/>
    </source>
</evidence>
<dbReference type="CDD" id="cd02651">
    <property type="entry name" value="nuc_hydro_IU_UC_XIUA"/>
    <property type="match status" value="1"/>
</dbReference>
<keyword evidence="1" id="KW-0378">Hydrolase</keyword>
<evidence type="ECO:0000256" key="1">
    <source>
        <dbReference type="ARBA" id="ARBA00022801"/>
    </source>
</evidence>
<dbReference type="PANTHER" id="PTHR12304:SF4">
    <property type="entry name" value="URIDINE NUCLEOSIDASE"/>
    <property type="match status" value="1"/>
</dbReference>
<name>A0A062UDU9_9PROT</name>
<evidence type="ECO:0000313" key="5">
    <source>
        <dbReference type="Proteomes" id="UP000027037"/>
    </source>
</evidence>
<proteinExistence type="predicted"/>
<dbReference type="Gene3D" id="3.90.245.10">
    <property type="entry name" value="Ribonucleoside hydrolase-like"/>
    <property type="match status" value="1"/>
</dbReference>
<accession>A0A062UDU9</accession>
<dbReference type="AlphaFoldDB" id="A0A062UDU9"/>
<dbReference type="OrthoDB" id="9797882at2"/>
<dbReference type="PATRIC" id="fig|1280946.3.peg.1958"/>
<dbReference type="GO" id="GO:0005829">
    <property type="term" value="C:cytosol"/>
    <property type="evidence" value="ECO:0007669"/>
    <property type="project" value="TreeGrafter"/>
</dbReference>
<protein>
    <recommendedName>
        <fullName evidence="3">Inosine/uridine-preferring nucleoside hydrolase domain-containing protein</fullName>
    </recommendedName>
</protein>
<evidence type="ECO:0000256" key="2">
    <source>
        <dbReference type="ARBA" id="ARBA00023295"/>
    </source>
</evidence>
<dbReference type="SUPFAM" id="SSF53590">
    <property type="entry name" value="Nucleoside hydrolase"/>
    <property type="match status" value="1"/>
</dbReference>
<dbReference type="PANTHER" id="PTHR12304">
    <property type="entry name" value="INOSINE-URIDINE PREFERRING NUCLEOSIDE HYDROLASE"/>
    <property type="match status" value="1"/>
</dbReference>
<sequence>MTKLPLIIDCDPGVDDAVMLMMALASPALDVRAITTVAGNVPLHLTSRNARMMCDLMGRTDVSVHAGCPRPLVRTPVTAEEFHGESGIAGLDPFDPKTPLAPGHAVNVLIEQLRAAGPKGLSVVVTGPMTNLATAIVMAPDIAGNIDQLILMAGADTEGGNITPFSEFNVFADPHAAEIVLSADVSATILSLDATHQVRALPERVDVFRAMSGERAAILVKLLEAANALEQKWKGKSTPMHDPSTIAWLLAPELFDSKTVAVTVETNSGVRFGQTKVSRTAEGPHRWVTRADADGFFDLLKSLVEAA</sequence>
<dbReference type="InterPro" id="IPR001910">
    <property type="entry name" value="Inosine/uridine_hydrolase_dom"/>
</dbReference>
<dbReference type="RefSeq" id="WP_034796323.1">
    <property type="nucleotide sequence ID" value="NZ_AWFF01000039.1"/>
</dbReference>
<keyword evidence="2" id="KW-0326">Glycosidase</keyword>
<evidence type="ECO:0000259" key="3">
    <source>
        <dbReference type="Pfam" id="PF01156"/>
    </source>
</evidence>
<dbReference type="Pfam" id="PF01156">
    <property type="entry name" value="IU_nuc_hydro"/>
    <property type="match status" value="1"/>
</dbReference>
<dbReference type="EMBL" id="AWFF01000039">
    <property type="protein sequence ID" value="KCZ54290.1"/>
    <property type="molecule type" value="Genomic_DNA"/>
</dbReference>
<dbReference type="GO" id="GO:0008477">
    <property type="term" value="F:purine nucleosidase activity"/>
    <property type="evidence" value="ECO:0007669"/>
    <property type="project" value="TreeGrafter"/>
</dbReference>
<gene>
    <name evidence="4" type="ORF">HY29_14740</name>
</gene>
<comment type="caution">
    <text evidence="4">The sequence shown here is derived from an EMBL/GenBank/DDBJ whole genome shotgun (WGS) entry which is preliminary data.</text>
</comment>
<organism evidence="4 5">
    <name type="scientific">Hyphomonas beringensis</name>
    <dbReference type="NCBI Taxonomy" id="1280946"/>
    <lineage>
        <taxon>Bacteria</taxon>
        <taxon>Pseudomonadati</taxon>
        <taxon>Pseudomonadota</taxon>
        <taxon>Alphaproteobacteria</taxon>
        <taxon>Hyphomonadales</taxon>
        <taxon>Hyphomonadaceae</taxon>
        <taxon>Hyphomonas</taxon>
    </lineage>
</organism>
<keyword evidence="5" id="KW-1185">Reference proteome</keyword>
<dbReference type="GO" id="GO:0006152">
    <property type="term" value="P:purine nucleoside catabolic process"/>
    <property type="evidence" value="ECO:0007669"/>
    <property type="project" value="TreeGrafter"/>
</dbReference>
<dbReference type="Proteomes" id="UP000027037">
    <property type="component" value="Unassembled WGS sequence"/>
</dbReference>
<reference evidence="4 5" key="1">
    <citation type="journal article" date="2014" name="Antonie Van Leeuwenhoek">
        <title>Hyphomonas beringensis sp. nov. and Hyphomonas chukchiensis sp. nov., isolated from surface seawater of the Bering Sea and Chukchi Sea.</title>
        <authorList>
            <person name="Li C."/>
            <person name="Lai Q."/>
            <person name="Li G."/>
            <person name="Dong C."/>
            <person name="Wang J."/>
            <person name="Liao Y."/>
            <person name="Shao Z."/>
        </authorList>
    </citation>
    <scope>NUCLEOTIDE SEQUENCE [LARGE SCALE GENOMIC DNA]</scope>
    <source>
        <strain evidence="4 5">25B14_1</strain>
    </source>
</reference>
<feature type="domain" description="Inosine/uridine-preferring nucleoside hydrolase" evidence="3">
    <location>
        <begin position="6"/>
        <end position="298"/>
    </location>
</feature>
<dbReference type="InterPro" id="IPR023186">
    <property type="entry name" value="IUNH"/>
</dbReference>